<feature type="non-terminal residue" evidence="1">
    <location>
        <position position="328"/>
    </location>
</feature>
<comment type="caution">
    <text evidence="1">The sequence shown here is derived from an EMBL/GenBank/DDBJ whole genome shotgun (WGS) entry which is preliminary data.</text>
</comment>
<organism evidence="1 2">
    <name type="scientific">Coniosporium uncinatum</name>
    <dbReference type="NCBI Taxonomy" id="93489"/>
    <lineage>
        <taxon>Eukaryota</taxon>
        <taxon>Fungi</taxon>
        <taxon>Dikarya</taxon>
        <taxon>Ascomycota</taxon>
        <taxon>Pezizomycotina</taxon>
        <taxon>Dothideomycetes</taxon>
        <taxon>Dothideomycetes incertae sedis</taxon>
        <taxon>Coniosporium</taxon>
    </lineage>
</organism>
<dbReference type="Proteomes" id="UP001186974">
    <property type="component" value="Unassembled WGS sequence"/>
</dbReference>
<sequence>MHYNQYSGAIVILSQVLAAQATFGLPNCWETCAEEVGEVKCGKWKRFWPGIHKPDLECRLDSFRYTKVTKLIFQGLCKDFELTQATIECAKTKCQLLGMPDYPPLASDFLFAPLKAACDAAGVPISPAPAYTSATISAMITSAPGTPPTPSPAPSTSASLLPPSLSDTASLSASTLPNSEIDSVPASASASASSLSPLPSSAYASVTMNPGTTFTPIPAPASSFGSFETLQTDTHTLTLVSYLTSYTTHQSSDSSLVPAPVPAPATATTELSTMTVVPTPATLTSATGGAGSIETSLSETLSLPTGTSGAANPTASTTFVEVFEGVGA</sequence>
<name>A0ACC3DMR4_9PEZI</name>
<gene>
    <name evidence="1" type="ORF">LTS18_008745</name>
</gene>
<dbReference type="EMBL" id="JAWDJW010002311">
    <property type="protein sequence ID" value="KAK3077984.1"/>
    <property type="molecule type" value="Genomic_DNA"/>
</dbReference>
<protein>
    <submittedName>
        <fullName evidence="1">Uncharacterized protein</fullName>
    </submittedName>
</protein>
<evidence type="ECO:0000313" key="2">
    <source>
        <dbReference type="Proteomes" id="UP001186974"/>
    </source>
</evidence>
<accession>A0ACC3DMR4</accession>
<keyword evidence="2" id="KW-1185">Reference proteome</keyword>
<reference evidence="1" key="1">
    <citation type="submission" date="2024-09" db="EMBL/GenBank/DDBJ databases">
        <title>Black Yeasts Isolated from many extreme environments.</title>
        <authorList>
            <person name="Coleine C."/>
            <person name="Stajich J.E."/>
            <person name="Selbmann L."/>
        </authorList>
    </citation>
    <scope>NUCLEOTIDE SEQUENCE</scope>
    <source>
        <strain evidence="1">CCFEE 5737</strain>
    </source>
</reference>
<evidence type="ECO:0000313" key="1">
    <source>
        <dbReference type="EMBL" id="KAK3077984.1"/>
    </source>
</evidence>
<proteinExistence type="predicted"/>